<feature type="region of interest" description="Disordered" evidence="1">
    <location>
        <begin position="568"/>
        <end position="601"/>
    </location>
</feature>
<feature type="region of interest" description="Disordered" evidence="1">
    <location>
        <begin position="209"/>
        <end position="230"/>
    </location>
</feature>
<dbReference type="EMBL" id="CAIIXF020000001">
    <property type="protein sequence ID" value="CAH1775197.1"/>
    <property type="molecule type" value="Genomic_DNA"/>
</dbReference>
<organism evidence="2 3">
    <name type="scientific">Owenia fusiformis</name>
    <name type="common">Polychaete worm</name>
    <dbReference type="NCBI Taxonomy" id="6347"/>
    <lineage>
        <taxon>Eukaryota</taxon>
        <taxon>Metazoa</taxon>
        <taxon>Spiralia</taxon>
        <taxon>Lophotrochozoa</taxon>
        <taxon>Annelida</taxon>
        <taxon>Polychaeta</taxon>
        <taxon>Sedentaria</taxon>
        <taxon>Canalipalpata</taxon>
        <taxon>Sabellida</taxon>
        <taxon>Oweniida</taxon>
        <taxon>Oweniidae</taxon>
        <taxon>Owenia</taxon>
    </lineage>
</organism>
<keyword evidence="3" id="KW-1185">Reference proteome</keyword>
<dbReference type="Proteomes" id="UP000749559">
    <property type="component" value="Unassembled WGS sequence"/>
</dbReference>
<dbReference type="Pfam" id="PF15876">
    <property type="entry name" value="DUF4732"/>
    <property type="match status" value="1"/>
</dbReference>
<dbReference type="PANTHER" id="PTHR37153">
    <property type="entry name" value="CHROMOSOME 19 C19ORF81 HOMOLOG"/>
    <property type="match status" value="1"/>
</dbReference>
<sequence>MPTSSEALSDFNSTEMSPGAVDRWRRRPPSGVVPRLEMARINVELPEKFKSPPKEAGEHKRTFLKMYRSSKGVYTYNQNQNEDNCYPFSIYQEKSFYHLSKQSFVNFGRPVDNVSRDKVDVEVVKDVGESTSVKEFVKDGENTSVKEFELLTNNSYIPMTQTRRRSKSDSEVLKDVFTIPSKDVHLCTTISNSYDIKYDTISKVQNSRPHFPILDGKHRTSTEGNGNSDRHYMQITQPYASIGELRSSSADEVHNVGSVDDRFLNNNDPLQSAKKIDNLNSARLTIDETNHNFTDTYDVRLTGEHSGRNIAIPKQSSHRDVENGSRQSLNSYVDYESKNSLESSKRYTQQFYPSDVLSEQQLNTFNELDQKLNTSSVSDQRFNPLSVSGQKLYTPSVPDQQLNTFSIPGHKLNPLGVPDQGLNFSRVSDQMFYTLSAPADQKFNTSNVADQQLNTSNVSDQQLNTPGVTDHQLEITRLPAIANNLIQRNHAIGKLNVNIAESFYEPEDEKKIVSFKLTHRDEQSRNGDKTMYQQHVLHDMEDNLTTINKHTCKGQVFGLKSTKKVKNKIRRRTSVEDSGKTTMPASFLPTLNSPRSTTNSGQREILDVSASMEQLEIEDDNNEGPIQNSQTGGDTFFDKSTNEIKMRRRQLSRRNSNKTLKALFIPPMRRFAAKPELKPNAVCFDDPNSNWVHKDILHATLKVLETLEGHNPRVQTIQFEPRKVIIGDPLCENRWIVTLSDGIARGHVLKHGLVIDGTHTYVQRYDTVMDREYCFFLQYHRTKYRNKPTHT</sequence>
<evidence type="ECO:0000256" key="1">
    <source>
        <dbReference type="SAM" id="MobiDB-lite"/>
    </source>
</evidence>
<gene>
    <name evidence="2" type="ORF">OFUS_LOCUS2531</name>
</gene>
<feature type="compositionally biased region" description="Polar residues" evidence="1">
    <location>
        <begin position="1"/>
        <end position="16"/>
    </location>
</feature>
<evidence type="ECO:0000313" key="2">
    <source>
        <dbReference type="EMBL" id="CAH1775197.1"/>
    </source>
</evidence>
<feature type="compositionally biased region" description="Polar residues" evidence="1">
    <location>
        <begin position="580"/>
        <end position="601"/>
    </location>
</feature>
<reference evidence="2" key="1">
    <citation type="submission" date="2022-03" db="EMBL/GenBank/DDBJ databases">
        <authorList>
            <person name="Martin C."/>
        </authorList>
    </citation>
    <scope>NUCLEOTIDE SEQUENCE</scope>
</reference>
<feature type="region of interest" description="Disordered" evidence="1">
    <location>
        <begin position="1"/>
        <end position="29"/>
    </location>
</feature>
<dbReference type="AlphaFoldDB" id="A0A8S4N2T9"/>
<accession>A0A8S4N2T9</accession>
<proteinExistence type="predicted"/>
<evidence type="ECO:0000313" key="3">
    <source>
        <dbReference type="Proteomes" id="UP000749559"/>
    </source>
</evidence>
<name>A0A8S4N2T9_OWEFU</name>
<dbReference type="PANTHER" id="PTHR37153:SF1">
    <property type="entry name" value="HYPOTHETICAL LOC292874"/>
    <property type="match status" value="1"/>
</dbReference>
<dbReference type="InterPro" id="IPR031746">
    <property type="entry name" value="DUF4732"/>
</dbReference>
<protein>
    <submittedName>
        <fullName evidence="2">Uncharacterized protein</fullName>
    </submittedName>
</protein>
<comment type="caution">
    <text evidence="2">The sequence shown here is derived from an EMBL/GenBank/DDBJ whole genome shotgun (WGS) entry which is preliminary data.</text>
</comment>